<evidence type="ECO:0000313" key="7">
    <source>
        <dbReference type="Proteomes" id="UP000030104"/>
    </source>
</evidence>
<dbReference type="SUPFAM" id="SSF51316">
    <property type="entry name" value="Mss4-like"/>
    <property type="match status" value="1"/>
</dbReference>
<reference evidence="6 7" key="1">
    <citation type="journal article" date="2015" name="Mol. Plant Microbe Interact.">
        <title>Genome, transcriptome, and functional analyses of Penicillium expansum provide new insights into secondary metabolism and pathogenicity.</title>
        <authorList>
            <person name="Ballester A.R."/>
            <person name="Marcet-Houben M."/>
            <person name="Levin E."/>
            <person name="Sela N."/>
            <person name="Selma-Lazaro C."/>
            <person name="Carmona L."/>
            <person name="Wisniewski M."/>
            <person name="Droby S."/>
            <person name="Gonzalez-Candelas L."/>
            <person name="Gabaldon T."/>
        </authorList>
    </citation>
    <scope>NUCLEOTIDE SEQUENCE [LARGE SCALE GENOMIC DNA]</scope>
    <source>
        <strain evidence="6 7">PHI-1</strain>
    </source>
</reference>
<dbReference type="GO" id="GO:0016846">
    <property type="term" value="F:carbon-sulfur lyase activity"/>
    <property type="evidence" value="ECO:0007669"/>
    <property type="project" value="InterPro"/>
</dbReference>
<dbReference type="InterPro" id="IPR006913">
    <property type="entry name" value="CENP-V/GFA"/>
</dbReference>
<feature type="domain" description="CENP-V/GFA" evidence="5">
    <location>
        <begin position="3"/>
        <end position="120"/>
    </location>
</feature>
<dbReference type="STRING" id="40296.A0A0A2KQA6"/>
<dbReference type="Proteomes" id="UP000030104">
    <property type="component" value="Unassembled WGS sequence"/>
</dbReference>
<protein>
    <submittedName>
        <fullName evidence="6">Glutathione-dependent formaldehyde-activating enzyme/centromere protein V</fullName>
    </submittedName>
</protein>
<name>A0A0A2KQA6_PENIT</name>
<keyword evidence="3" id="KW-0862">Zinc</keyword>
<dbReference type="AlphaFoldDB" id="A0A0A2KQA6"/>
<dbReference type="PANTHER" id="PTHR33337">
    <property type="entry name" value="GFA DOMAIN-CONTAINING PROTEIN"/>
    <property type="match status" value="1"/>
</dbReference>
<dbReference type="OMA" id="CHCDCCK"/>
<evidence type="ECO:0000256" key="4">
    <source>
        <dbReference type="ARBA" id="ARBA00023239"/>
    </source>
</evidence>
<dbReference type="InterPro" id="IPR011057">
    <property type="entry name" value="Mss4-like_sf"/>
</dbReference>
<evidence type="ECO:0000259" key="5">
    <source>
        <dbReference type="PROSITE" id="PS51891"/>
    </source>
</evidence>
<dbReference type="GO" id="GO:0046872">
    <property type="term" value="F:metal ion binding"/>
    <property type="evidence" value="ECO:0007669"/>
    <property type="project" value="UniProtKB-KW"/>
</dbReference>
<dbReference type="Pfam" id="PF04828">
    <property type="entry name" value="GFA"/>
    <property type="match status" value="1"/>
</dbReference>
<keyword evidence="7" id="KW-1185">Reference proteome</keyword>
<dbReference type="PANTHER" id="PTHR33337:SF40">
    <property type="entry name" value="CENP-V_GFA DOMAIN-CONTAINING PROTEIN-RELATED"/>
    <property type="match status" value="1"/>
</dbReference>
<dbReference type="EMBL" id="JQGA01001404">
    <property type="protein sequence ID" value="KGO66535.1"/>
    <property type="molecule type" value="Genomic_DNA"/>
</dbReference>
<organism evidence="6 7">
    <name type="scientific">Penicillium italicum</name>
    <name type="common">Blue mold</name>
    <dbReference type="NCBI Taxonomy" id="40296"/>
    <lineage>
        <taxon>Eukaryota</taxon>
        <taxon>Fungi</taxon>
        <taxon>Dikarya</taxon>
        <taxon>Ascomycota</taxon>
        <taxon>Pezizomycotina</taxon>
        <taxon>Eurotiomycetes</taxon>
        <taxon>Eurotiomycetidae</taxon>
        <taxon>Eurotiales</taxon>
        <taxon>Aspergillaceae</taxon>
        <taxon>Penicillium</taxon>
    </lineage>
</organism>
<evidence type="ECO:0000256" key="2">
    <source>
        <dbReference type="ARBA" id="ARBA00022723"/>
    </source>
</evidence>
<accession>A0A0A2KQA6</accession>
<evidence type="ECO:0000256" key="1">
    <source>
        <dbReference type="ARBA" id="ARBA00005495"/>
    </source>
</evidence>
<evidence type="ECO:0000313" key="6">
    <source>
        <dbReference type="EMBL" id="KGO66535.1"/>
    </source>
</evidence>
<comment type="similarity">
    <text evidence="1">Belongs to the Gfa family.</text>
</comment>
<dbReference type="PhylomeDB" id="A0A0A2KQA6"/>
<sequence>MSYQGHCNCESICITLPQQPPSSAVCHCDCCKRAGGGPFSVNYFVNEDELTVDDPNATLRIYEDKNSVSGNVVKRHFCSSCGSPVYTKTPMAPGLVFLKASLFDSASPPAAEVFTEKQYQWVALEVKGEHQT</sequence>
<dbReference type="OrthoDB" id="9985472at2759"/>
<keyword evidence="4" id="KW-0456">Lyase</keyword>
<dbReference type="HOGENOM" id="CLU_055491_3_3_1"/>
<dbReference type="PROSITE" id="PS51891">
    <property type="entry name" value="CENP_V_GFA"/>
    <property type="match status" value="1"/>
</dbReference>
<proteinExistence type="inferred from homology"/>
<dbReference type="Gene3D" id="3.90.1590.10">
    <property type="entry name" value="glutathione-dependent formaldehyde- activating enzyme (gfa)"/>
    <property type="match status" value="1"/>
</dbReference>
<evidence type="ECO:0000256" key="3">
    <source>
        <dbReference type="ARBA" id="ARBA00022833"/>
    </source>
</evidence>
<gene>
    <name evidence="6" type="ORF">PITC_012300</name>
</gene>
<keyword evidence="2" id="KW-0479">Metal-binding</keyword>
<comment type="caution">
    <text evidence="6">The sequence shown here is derived from an EMBL/GenBank/DDBJ whole genome shotgun (WGS) entry which is preliminary data.</text>
</comment>